<reference evidence="1" key="1">
    <citation type="submission" date="2022-03" db="EMBL/GenBank/DDBJ databases">
        <authorList>
            <person name="Sayadi A."/>
        </authorList>
    </citation>
    <scope>NUCLEOTIDE SEQUENCE</scope>
</reference>
<evidence type="ECO:0000313" key="1">
    <source>
        <dbReference type="EMBL" id="CAH1984173.1"/>
    </source>
</evidence>
<protein>
    <submittedName>
        <fullName evidence="1">Uncharacterized protein</fullName>
    </submittedName>
</protein>
<sequence length="28" mass="3269">MLKNATTFVLSRFTLQPIFLMLALKEKN</sequence>
<accession>A0A9P0KY59</accession>
<comment type="caution">
    <text evidence="1">The sequence shown here is derived from an EMBL/GenBank/DDBJ whole genome shotgun (WGS) entry which is preliminary data.</text>
</comment>
<dbReference type="Proteomes" id="UP001152888">
    <property type="component" value="Unassembled WGS sequence"/>
</dbReference>
<organism evidence="1 2">
    <name type="scientific">Acanthoscelides obtectus</name>
    <name type="common">Bean weevil</name>
    <name type="synonym">Bruchus obtectus</name>
    <dbReference type="NCBI Taxonomy" id="200917"/>
    <lineage>
        <taxon>Eukaryota</taxon>
        <taxon>Metazoa</taxon>
        <taxon>Ecdysozoa</taxon>
        <taxon>Arthropoda</taxon>
        <taxon>Hexapoda</taxon>
        <taxon>Insecta</taxon>
        <taxon>Pterygota</taxon>
        <taxon>Neoptera</taxon>
        <taxon>Endopterygota</taxon>
        <taxon>Coleoptera</taxon>
        <taxon>Polyphaga</taxon>
        <taxon>Cucujiformia</taxon>
        <taxon>Chrysomeloidea</taxon>
        <taxon>Chrysomelidae</taxon>
        <taxon>Bruchinae</taxon>
        <taxon>Bruchini</taxon>
        <taxon>Acanthoscelides</taxon>
    </lineage>
</organism>
<dbReference type="AlphaFoldDB" id="A0A9P0KY59"/>
<dbReference type="EMBL" id="CAKOFQ010006952">
    <property type="protein sequence ID" value="CAH1984173.1"/>
    <property type="molecule type" value="Genomic_DNA"/>
</dbReference>
<proteinExistence type="predicted"/>
<gene>
    <name evidence="1" type="ORF">ACAOBT_LOCUS15950</name>
</gene>
<keyword evidence="2" id="KW-1185">Reference proteome</keyword>
<evidence type="ECO:0000313" key="2">
    <source>
        <dbReference type="Proteomes" id="UP001152888"/>
    </source>
</evidence>
<name>A0A9P0KY59_ACAOB</name>